<proteinExistence type="inferred from homology"/>
<keyword evidence="8" id="KW-1185">Reference proteome</keyword>
<evidence type="ECO:0000313" key="7">
    <source>
        <dbReference type="EMBL" id="ADZ82896.1"/>
    </source>
</evidence>
<evidence type="ECO:0000313" key="8">
    <source>
        <dbReference type="Proteomes" id="UP000008467"/>
    </source>
</evidence>
<dbReference type="EMBL" id="CP002582">
    <property type="protein sequence ID" value="ADZ82896.1"/>
    <property type="molecule type" value="Genomic_DNA"/>
</dbReference>
<keyword evidence="3" id="KW-0813">Transport</keyword>
<dbReference type="Proteomes" id="UP000008467">
    <property type="component" value="Chromosome"/>
</dbReference>
<comment type="similarity">
    <text evidence="2">Belongs to the bacterial solute-binding protein 8 family.</text>
</comment>
<dbReference type="GO" id="GO:0030288">
    <property type="term" value="C:outer membrane-bounded periplasmic space"/>
    <property type="evidence" value="ECO:0007669"/>
    <property type="project" value="TreeGrafter"/>
</dbReference>
<dbReference type="RefSeq" id="WP_013656195.1">
    <property type="nucleotide sequence ID" value="NC_015275.1"/>
</dbReference>
<dbReference type="STRING" id="642492.Clole_1167"/>
<accession>F2JSR2</accession>
<dbReference type="PROSITE" id="PS51257">
    <property type="entry name" value="PROKAR_LIPOPROTEIN"/>
    <property type="match status" value="1"/>
</dbReference>
<evidence type="ECO:0000256" key="3">
    <source>
        <dbReference type="ARBA" id="ARBA00022448"/>
    </source>
</evidence>
<protein>
    <submittedName>
        <fullName evidence="7">ABC-type transporter, periplasmic subunit</fullName>
    </submittedName>
</protein>
<dbReference type="AlphaFoldDB" id="F2JSR2"/>
<dbReference type="Gene3D" id="3.40.50.1980">
    <property type="entry name" value="Nitrogenase molybdenum iron protein domain"/>
    <property type="match status" value="2"/>
</dbReference>
<evidence type="ECO:0000256" key="4">
    <source>
        <dbReference type="ARBA" id="ARBA00022729"/>
    </source>
</evidence>
<evidence type="ECO:0000256" key="2">
    <source>
        <dbReference type="ARBA" id="ARBA00008814"/>
    </source>
</evidence>
<dbReference type="InterPro" id="IPR051313">
    <property type="entry name" value="Bact_iron-sidero_bind"/>
</dbReference>
<sequence length="333" mass="35706">MSKKLLLTLMTAAAITITGCGQTTTNEGTGAVNTEAPVNTEASATPEEGQEATTVKVVHALGETEAPKNPKNIVVLELGILDALDALEITPAGLPLSGSLPSYLAHLEDESLYTNVGSLKELDMEKIYEIEPELIIIGGRQADYYEELSKIAPTVNLAVDNADYLTSFETNMNYLGEIFDKEEEVTAKVKEIKDAVAEVSAKAAEKDVNALIALANGDAFSVYGKGSRFGIIHNEFGIKPVDETIEVSTHGQNASFEYILEQNPDYLFVVDRSAVVAGEGSAPALFDNELIKKTAASENDRIIYLDPTVWYTAGGGFTSTMTMVNEIAAAIEK</sequence>
<feature type="chain" id="PRO_5039733377" evidence="5">
    <location>
        <begin position="21"/>
        <end position="333"/>
    </location>
</feature>
<evidence type="ECO:0000259" key="6">
    <source>
        <dbReference type="PROSITE" id="PS50983"/>
    </source>
</evidence>
<dbReference type="CDD" id="cd01140">
    <property type="entry name" value="FatB"/>
    <property type="match status" value="1"/>
</dbReference>
<evidence type="ECO:0000256" key="5">
    <source>
        <dbReference type="SAM" id="SignalP"/>
    </source>
</evidence>
<dbReference type="PANTHER" id="PTHR30532:SF28">
    <property type="entry name" value="PETROBACTIN-BINDING PROTEIN YCLQ"/>
    <property type="match status" value="1"/>
</dbReference>
<dbReference type="HOGENOM" id="CLU_038034_3_1_9"/>
<feature type="domain" description="Fe/B12 periplasmic-binding" evidence="6">
    <location>
        <begin position="72"/>
        <end position="333"/>
    </location>
</feature>
<dbReference type="Pfam" id="PF01497">
    <property type="entry name" value="Peripla_BP_2"/>
    <property type="match status" value="1"/>
</dbReference>
<evidence type="ECO:0000256" key="1">
    <source>
        <dbReference type="ARBA" id="ARBA00004196"/>
    </source>
</evidence>
<dbReference type="InterPro" id="IPR002491">
    <property type="entry name" value="ABC_transptr_periplasmic_BD"/>
</dbReference>
<keyword evidence="4 5" id="KW-0732">Signal</keyword>
<feature type="signal peptide" evidence="5">
    <location>
        <begin position="1"/>
        <end position="20"/>
    </location>
</feature>
<gene>
    <name evidence="7" type="ordered locus">Clole_1167</name>
</gene>
<dbReference type="GO" id="GO:1901678">
    <property type="term" value="P:iron coordination entity transport"/>
    <property type="evidence" value="ECO:0007669"/>
    <property type="project" value="UniProtKB-ARBA"/>
</dbReference>
<dbReference type="eggNOG" id="COG4607">
    <property type="taxonomic scope" value="Bacteria"/>
</dbReference>
<dbReference type="PANTHER" id="PTHR30532">
    <property type="entry name" value="IRON III DICITRATE-BINDING PERIPLASMIC PROTEIN"/>
    <property type="match status" value="1"/>
</dbReference>
<dbReference type="InterPro" id="IPR033870">
    <property type="entry name" value="FatB"/>
</dbReference>
<dbReference type="PROSITE" id="PS50983">
    <property type="entry name" value="FE_B12_PBP"/>
    <property type="match status" value="1"/>
</dbReference>
<reference evidence="7 8" key="1">
    <citation type="journal article" date="2011" name="J. Bacteriol.">
        <title>Complete genome sequence of the cellulose-degrading bacterium Cellulosilyticum lentocellum.</title>
        <authorList>
            <consortium name="US DOE Joint Genome Institute"/>
            <person name="Miller D.A."/>
            <person name="Suen G."/>
            <person name="Bruce D."/>
            <person name="Copeland A."/>
            <person name="Cheng J.F."/>
            <person name="Detter C."/>
            <person name="Goodwin L.A."/>
            <person name="Han C.S."/>
            <person name="Hauser L.J."/>
            <person name="Land M.L."/>
            <person name="Lapidus A."/>
            <person name="Lucas S."/>
            <person name="Meincke L."/>
            <person name="Pitluck S."/>
            <person name="Tapia R."/>
            <person name="Teshima H."/>
            <person name="Woyke T."/>
            <person name="Fox B.G."/>
            <person name="Angert E.R."/>
            <person name="Currie C.R."/>
        </authorList>
    </citation>
    <scope>NUCLEOTIDE SEQUENCE [LARGE SCALE GENOMIC DNA]</scope>
    <source>
        <strain evidence="8">ATCC 49066 / DSM 5427 / NCIMB 11756 / RHM5</strain>
    </source>
</reference>
<comment type="subcellular location">
    <subcellularLocation>
        <location evidence="1">Cell envelope</location>
    </subcellularLocation>
</comment>
<name>F2JSR2_CELLD</name>
<dbReference type="KEGG" id="cle:Clole_1167"/>
<organism evidence="7 8">
    <name type="scientific">Cellulosilyticum lentocellum (strain ATCC 49066 / DSM 5427 / NCIMB 11756 / RHM5)</name>
    <name type="common">Clostridium lentocellum</name>
    <dbReference type="NCBI Taxonomy" id="642492"/>
    <lineage>
        <taxon>Bacteria</taxon>
        <taxon>Bacillati</taxon>
        <taxon>Bacillota</taxon>
        <taxon>Clostridia</taxon>
        <taxon>Lachnospirales</taxon>
        <taxon>Cellulosilyticaceae</taxon>
        <taxon>Cellulosilyticum</taxon>
    </lineage>
</organism>
<dbReference type="SUPFAM" id="SSF53807">
    <property type="entry name" value="Helical backbone' metal receptor"/>
    <property type="match status" value="1"/>
</dbReference>